<dbReference type="Proteomes" id="UP001066276">
    <property type="component" value="Chromosome 7"/>
</dbReference>
<comment type="caution">
    <text evidence="2">The sequence shown here is derived from an EMBL/GenBank/DDBJ whole genome shotgun (WGS) entry which is preliminary data.</text>
</comment>
<dbReference type="AlphaFoldDB" id="A0AAV7PP51"/>
<reference evidence="2" key="1">
    <citation type="journal article" date="2022" name="bioRxiv">
        <title>Sequencing and chromosome-scale assembly of the giantPleurodeles waltlgenome.</title>
        <authorList>
            <person name="Brown T."/>
            <person name="Elewa A."/>
            <person name="Iarovenko S."/>
            <person name="Subramanian E."/>
            <person name="Araus A.J."/>
            <person name="Petzold A."/>
            <person name="Susuki M."/>
            <person name="Suzuki K.-i.T."/>
            <person name="Hayashi T."/>
            <person name="Toyoda A."/>
            <person name="Oliveira C."/>
            <person name="Osipova E."/>
            <person name="Leigh N.D."/>
            <person name="Simon A."/>
            <person name="Yun M.H."/>
        </authorList>
    </citation>
    <scope>NUCLEOTIDE SEQUENCE</scope>
    <source>
        <strain evidence="2">20211129_DDA</strain>
        <tissue evidence="2">Liver</tissue>
    </source>
</reference>
<feature type="region of interest" description="Disordered" evidence="1">
    <location>
        <begin position="124"/>
        <end position="144"/>
    </location>
</feature>
<feature type="compositionally biased region" description="Basic and acidic residues" evidence="1">
    <location>
        <begin position="48"/>
        <end position="57"/>
    </location>
</feature>
<dbReference type="EMBL" id="JANPWB010000011">
    <property type="protein sequence ID" value="KAJ1128994.1"/>
    <property type="molecule type" value="Genomic_DNA"/>
</dbReference>
<proteinExistence type="predicted"/>
<evidence type="ECO:0000256" key="1">
    <source>
        <dbReference type="SAM" id="MobiDB-lite"/>
    </source>
</evidence>
<protein>
    <submittedName>
        <fullName evidence="2">Uncharacterized protein</fullName>
    </submittedName>
</protein>
<keyword evidence="3" id="KW-1185">Reference proteome</keyword>
<feature type="compositionally biased region" description="Basic residues" evidence="1">
    <location>
        <begin position="124"/>
        <end position="137"/>
    </location>
</feature>
<evidence type="ECO:0000313" key="2">
    <source>
        <dbReference type="EMBL" id="KAJ1128994.1"/>
    </source>
</evidence>
<accession>A0AAV7PP51</accession>
<sequence>MNADIWAALCLECAVLRTARHLSHVELLCGGGIWRRAGRGPLQQPYTGDERVPESPRRPRRTCRVHRRRARAPCPAALSAPDYREASGAGRSDLGGAPLCREGHLASHTYLKCCAAARRPAQHRKAASAATKKKKNVTWRQHSSPAAPQGACAILGTRTPAFRPLGLCSPEGNTA</sequence>
<feature type="region of interest" description="Disordered" evidence="1">
    <location>
        <begin position="40"/>
        <end position="66"/>
    </location>
</feature>
<organism evidence="2 3">
    <name type="scientific">Pleurodeles waltl</name>
    <name type="common">Iberian ribbed newt</name>
    <dbReference type="NCBI Taxonomy" id="8319"/>
    <lineage>
        <taxon>Eukaryota</taxon>
        <taxon>Metazoa</taxon>
        <taxon>Chordata</taxon>
        <taxon>Craniata</taxon>
        <taxon>Vertebrata</taxon>
        <taxon>Euteleostomi</taxon>
        <taxon>Amphibia</taxon>
        <taxon>Batrachia</taxon>
        <taxon>Caudata</taxon>
        <taxon>Salamandroidea</taxon>
        <taxon>Salamandridae</taxon>
        <taxon>Pleurodelinae</taxon>
        <taxon>Pleurodeles</taxon>
    </lineage>
</organism>
<evidence type="ECO:0000313" key="3">
    <source>
        <dbReference type="Proteomes" id="UP001066276"/>
    </source>
</evidence>
<name>A0AAV7PP51_PLEWA</name>
<gene>
    <name evidence="2" type="ORF">NDU88_007365</name>
</gene>